<reference evidence="1 2" key="1">
    <citation type="submission" date="2023-05" db="EMBL/GenBank/DDBJ databases">
        <title>The complete genome of Acinetobacter sp. nov KCTC 92772.</title>
        <authorList>
            <person name="Zhou G."/>
        </authorList>
    </citation>
    <scope>NUCLEOTIDE SEQUENCE [LARGE SCALE GENOMIC DNA]</scope>
    <source>
        <strain evidence="1 2">KCTC 92772</strain>
    </source>
</reference>
<keyword evidence="2" id="KW-1185">Reference proteome</keyword>
<organism evidence="1 2">
    <name type="scientific">Acinetobacter corruptisaponis</name>
    <dbReference type="NCBI Taxonomy" id="3045147"/>
    <lineage>
        <taxon>Bacteria</taxon>
        <taxon>Pseudomonadati</taxon>
        <taxon>Pseudomonadota</taxon>
        <taxon>Gammaproteobacteria</taxon>
        <taxon>Moraxellales</taxon>
        <taxon>Moraxellaceae</taxon>
        <taxon>Acinetobacter</taxon>
    </lineage>
</organism>
<dbReference type="EMBL" id="CP125669">
    <property type="protein sequence ID" value="WHP07006.1"/>
    <property type="molecule type" value="Genomic_DNA"/>
</dbReference>
<dbReference type="RefSeq" id="WP_004681346.1">
    <property type="nucleotide sequence ID" value="NZ_CP125669.1"/>
</dbReference>
<proteinExistence type="predicted"/>
<gene>
    <name evidence="1" type="ORF">QLH32_05965</name>
</gene>
<evidence type="ECO:0000313" key="2">
    <source>
        <dbReference type="Proteomes" id="UP001229836"/>
    </source>
</evidence>
<protein>
    <recommendedName>
        <fullName evidence="3">Lipoprotein</fullName>
    </recommendedName>
</protein>
<name>A0ABY8S6H6_9GAMM</name>
<dbReference type="Proteomes" id="UP001229836">
    <property type="component" value="Chromosome"/>
</dbReference>
<dbReference type="GeneID" id="99691989"/>
<sequence length="290" mass="31646">MKYKMAAAAVLGTLLLGGCGGSDDVIDNIKQEIDDKNKPTETTTANWGLEKTVNTITHSALSTFVNFGFVDALVYGADEAVEGTPCSQGNYVKTSDKITFNNCRGLFDDDTAVSGVINLSTNQYQYVDFKISYDDGESSLVNGALKVTSTANDTSGTIETNNLKVVSTEIDDNKKSRTVEYNLSAFKTSFQEEGSNGAYSLSSEGIFKVKGSEIGDYSAKFNTINPFRYKSNDEDSDAYDGQLKVVDTTNDKNYSILIANNDAKTLMYQASSDGKQVINKTITWDEVYDY</sequence>
<accession>A0ABY8S6H6</accession>
<evidence type="ECO:0000313" key="1">
    <source>
        <dbReference type="EMBL" id="WHP07006.1"/>
    </source>
</evidence>
<dbReference type="PROSITE" id="PS51257">
    <property type="entry name" value="PROKAR_LIPOPROTEIN"/>
    <property type="match status" value="1"/>
</dbReference>
<evidence type="ECO:0008006" key="3">
    <source>
        <dbReference type="Google" id="ProtNLM"/>
    </source>
</evidence>